<reference evidence="4 5" key="1">
    <citation type="submission" date="2007-01" db="EMBL/GenBank/DDBJ databases">
        <authorList>
            <person name="Haygood M."/>
            <person name="Podell S."/>
            <person name="Anderson C."/>
            <person name="Hopkinson B."/>
            <person name="Roe K."/>
            <person name="Barbeau K."/>
            <person name="Gaasterland T."/>
            <person name="Ferriera S."/>
            <person name="Johnson J."/>
            <person name="Kravitz S."/>
            <person name="Beeson K."/>
            <person name="Sutton G."/>
            <person name="Rogers Y.-H."/>
            <person name="Friedman R."/>
            <person name="Frazier M."/>
            <person name="Venter J.C."/>
        </authorList>
    </citation>
    <scope>NUCLEOTIDE SEQUENCE [LARGE SCALE GENOMIC DNA]</scope>
    <source>
        <strain evidence="4 5">ATCC 23134</strain>
    </source>
</reference>
<feature type="region of interest" description="Disordered" evidence="1">
    <location>
        <begin position="207"/>
        <end position="233"/>
    </location>
</feature>
<protein>
    <recommendedName>
        <fullName evidence="6">Lipoprotein</fullName>
    </recommendedName>
</protein>
<dbReference type="EMBL" id="AAWS01000005">
    <property type="protein sequence ID" value="EAY30919.1"/>
    <property type="molecule type" value="Genomic_DNA"/>
</dbReference>
<evidence type="ECO:0000313" key="5">
    <source>
        <dbReference type="Proteomes" id="UP000004095"/>
    </source>
</evidence>
<name>A1ZFZ5_MICM2</name>
<dbReference type="AlphaFoldDB" id="A1ZFZ5"/>
<keyword evidence="2" id="KW-1133">Transmembrane helix</keyword>
<feature type="transmembrane region" description="Helical" evidence="2">
    <location>
        <begin position="187"/>
        <end position="205"/>
    </location>
</feature>
<comment type="caution">
    <text evidence="4">The sequence shown here is derived from an EMBL/GenBank/DDBJ whole genome shotgun (WGS) entry which is preliminary data.</text>
</comment>
<proteinExistence type="predicted"/>
<feature type="region of interest" description="Disordered" evidence="1">
    <location>
        <begin position="27"/>
        <end position="48"/>
    </location>
</feature>
<feature type="signal peptide" evidence="3">
    <location>
        <begin position="1"/>
        <end position="24"/>
    </location>
</feature>
<keyword evidence="5" id="KW-1185">Reference proteome</keyword>
<feature type="compositionally biased region" description="Basic residues" evidence="1">
    <location>
        <begin position="27"/>
        <end position="36"/>
    </location>
</feature>
<feature type="chain" id="PRO_5002641569" description="Lipoprotein" evidence="3">
    <location>
        <begin position="25"/>
        <end position="233"/>
    </location>
</feature>
<keyword evidence="3" id="KW-0732">Signal</keyword>
<evidence type="ECO:0008006" key="6">
    <source>
        <dbReference type="Google" id="ProtNLM"/>
    </source>
</evidence>
<accession>A1ZFZ5</accession>
<keyword evidence="2" id="KW-0472">Membrane</keyword>
<dbReference type="Proteomes" id="UP000004095">
    <property type="component" value="Unassembled WGS sequence"/>
</dbReference>
<dbReference type="OrthoDB" id="983203at2"/>
<sequence length="233" mass="26753">MMNSTFVVKLFLLMLLVGMMTACADKRKHDKNRPNARRTSQSDDLSDGTLLHNIPDSMRVGKKQRIEVRLSRGQNRITIVKNVRGSQKVKIQEIKVGSAMGVKLIASPHDFEVLKHSSEIQAVSRRGYTLWEWDVTPLKDGKLDLHLKVIVRKGDYNKDLPVLDKSVQVVTTETKRWVTFFNNNKEWIMGSLVIPLLLFIASRLGRRRPKPTPKKTTARKKTNTKKKTTPRKR</sequence>
<keyword evidence="2" id="KW-0812">Transmembrane</keyword>
<evidence type="ECO:0000256" key="2">
    <source>
        <dbReference type="SAM" id="Phobius"/>
    </source>
</evidence>
<organism evidence="4 5">
    <name type="scientific">Microscilla marina ATCC 23134</name>
    <dbReference type="NCBI Taxonomy" id="313606"/>
    <lineage>
        <taxon>Bacteria</taxon>
        <taxon>Pseudomonadati</taxon>
        <taxon>Bacteroidota</taxon>
        <taxon>Cytophagia</taxon>
        <taxon>Cytophagales</taxon>
        <taxon>Microscillaceae</taxon>
        <taxon>Microscilla</taxon>
    </lineage>
</organism>
<evidence type="ECO:0000256" key="3">
    <source>
        <dbReference type="SAM" id="SignalP"/>
    </source>
</evidence>
<gene>
    <name evidence="4" type="ORF">M23134_01243</name>
</gene>
<dbReference type="RefSeq" id="WP_002694633.1">
    <property type="nucleotide sequence ID" value="NZ_AAWS01000005.1"/>
</dbReference>
<evidence type="ECO:0000313" key="4">
    <source>
        <dbReference type="EMBL" id="EAY30919.1"/>
    </source>
</evidence>
<evidence type="ECO:0000256" key="1">
    <source>
        <dbReference type="SAM" id="MobiDB-lite"/>
    </source>
</evidence>